<comment type="caution">
    <text evidence="2">The sequence shown here is derived from an EMBL/GenBank/DDBJ whole genome shotgun (WGS) entry which is preliminary data.</text>
</comment>
<gene>
    <name evidence="2" type="ORF">DZF97_16725</name>
</gene>
<name>A0A399NV83_9MICO</name>
<proteinExistence type="predicted"/>
<dbReference type="AlphaFoldDB" id="A0A399NV83"/>
<dbReference type="EMBL" id="QWED01000933">
    <property type="protein sequence ID" value="RII98045.1"/>
    <property type="molecule type" value="Genomic_DNA"/>
</dbReference>
<organism evidence="2 3">
    <name type="scientific">Clavibacter nebraskensis</name>
    <dbReference type="NCBI Taxonomy" id="31963"/>
    <lineage>
        <taxon>Bacteria</taxon>
        <taxon>Bacillati</taxon>
        <taxon>Actinomycetota</taxon>
        <taxon>Actinomycetes</taxon>
        <taxon>Micrococcales</taxon>
        <taxon>Microbacteriaceae</taxon>
        <taxon>Clavibacter</taxon>
    </lineage>
</organism>
<evidence type="ECO:0000256" key="1">
    <source>
        <dbReference type="SAM" id="MobiDB-lite"/>
    </source>
</evidence>
<dbReference type="InterPro" id="IPR008928">
    <property type="entry name" value="6-hairpin_glycosidase_sf"/>
</dbReference>
<dbReference type="SUPFAM" id="SSF48208">
    <property type="entry name" value="Six-hairpin glycosidases"/>
    <property type="match status" value="1"/>
</dbReference>
<feature type="region of interest" description="Disordered" evidence="1">
    <location>
        <begin position="80"/>
        <end position="100"/>
    </location>
</feature>
<dbReference type="InterPro" id="IPR012341">
    <property type="entry name" value="6hp_glycosidase-like_sf"/>
</dbReference>
<dbReference type="Gene3D" id="1.50.10.10">
    <property type="match status" value="1"/>
</dbReference>
<dbReference type="Proteomes" id="UP000265361">
    <property type="component" value="Unassembled WGS sequence"/>
</dbReference>
<evidence type="ECO:0000313" key="2">
    <source>
        <dbReference type="EMBL" id="RII98045.1"/>
    </source>
</evidence>
<accession>A0A399NV83</accession>
<dbReference type="GO" id="GO:0005975">
    <property type="term" value="P:carbohydrate metabolic process"/>
    <property type="evidence" value="ECO:0007669"/>
    <property type="project" value="InterPro"/>
</dbReference>
<sequence>MLLPARMSAHGRADRFDADYPMPFWQGCGGWILRVAADAVATTGDRGIVDDRVWELAEGVLRFAETATVLVDGVRRLVPSYSPENTPGRERVPARRRPHL</sequence>
<evidence type="ECO:0000313" key="3">
    <source>
        <dbReference type="Proteomes" id="UP000265361"/>
    </source>
</evidence>
<reference evidence="2 3" key="1">
    <citation type="submission" date="2018-08" db="EMBL/GenBank/DDBJ databases">
        <title>Genome Sequence of Clavibacter michiganensis Subspecies type strains, and the Atypical Peach-Colored Strains Isolated from Tomato.</title>
        <authorList>
            <person name="Osdaghi E."/>
            <person name="Portier P."/>
            <person name="Briand M."/>
            <person name="Jacques M.-A."/>
        </authorList>
    </citation>
    <scope>NUCLEOTIDE SEQUENCE [LARGE SCALE GENOMIC DNA]</scope>
    <source>
        <strain evidence="2 3">CFBP 7577</strain>
    </source>
</reference>
<protein>
    <submittedName>
        <fullName evidence="2">Uncharacterized protein</fullName>
    </submittedName>
</protein>